<dbReference type="InterPro" id="IPR008928">
    <property type="entry name" value="6-hairpin_glycosidase_sf"/>
</dbReference>
<evidence type="ECO:0000256" key="2">
    <source>
        <dbReference type="ARBA" id="ARBA00012652"/>
    </source>
</evidence>
<evidence type="ECO:0000259" key="4">
    <source>
        <dbReference type="Pfam" id="PF05592"/>
    </source>
</evidence>
<name>A0A6N3DFW8_9BACT</name>
<feature type="domain" description="Alpha-L-rhamnosidase six-hairpin glycosidase" evidence="6">
    <location>
        <begin position="948"/>
        <end position="1292"/>
    </location>
</feature>
<dbReference type="Gene3D" id="2.60.40.10">
    <property type="entry name" value="Immunoglobulins"/>
    <property type="match status" value="1"/>
</dbReference>
<keyword evidence="3" id="KW-0378">Hydrolase</keyword>
<dbReference type="InterPro" id="IPR016007">
    <property type="entry name" value="Alpha_rhamnosid"/>
</dbReference>
<comment type="catalytic activity">
    <reaction evidence="1">
        <text>Hydrolysis of terminal non-reducing alpha-L-rhamnose residues in alpha-L-rhamnosides.</text>
        <dbReference type="EC" id="3.2.1.40"/>
    </reaction>
</comment>
<gene>
    <name evidence="8" type="ORF">PCLFYP37_02370</name>
</gene>
<dbReference type="PANTHER" id="PTHR33307:SF6">
    <property type="entry name" value="ALPHA-RHAMNOSIDASE (EUROFUNG)-RELATED"/>
    <property type="match status" value="1"/>
</dbReference>
<evidence type="ECO:0000256" key="3">
    <source>
        <dbReference type="ARBA" id="ARBA00022801"/>
    </source>
</evidence>
<feature type="domain" description="Alpha-L-rhamnosidase concanavalin-like" evidence="4">
    <location>
        <begin position="836"/>
        <end position="941"/>
    </location>
</feature>
<dbReference type="InterPro" id="IPR035398">
    <property type="entry name" value="Bac_rhamnosid_C"/>
</dbReference>
<dbReference type="InterPro" id="IPR013320">
    <property type="entry name" value="ConA-like_dom_sf"/>
</dbReference>
<dbReference type="NCBIfam" id="TIGR04183">
    <property type="entry name" value="Por_Secre_tail"/>
    <property type="match status" value="1"/>
</dbReference>
<evidence type="ECO:0000256" key="1">
    <source>
        <dbReference type="ARBA" id="ARBA00001445"/>
    </source>
</evidence>
<dbReference type="EC" id="3.2.1.40" evidence="2"/>
<dbReference type="SUPFAM" id="SSF49899">
    <property type="entry name" value="Concanavalin A-like lectins/glucanases"/>
    <property type="match status" value="1"/>
</dbReference>
<dbReference type="Gene3D" id="2.60.120.560">
    <property type="entry name" value="Exo-inulinase, domain 1"/>
    <property type="match status" value="2"/>
</dbReference>
<dbReference type="GO" id="GO:0030596">
    <property type="term" value="F:alpha-L-rhamnosidase activity"/>
    <property type="evidence" value="ECO:0007669"/>
    <property type="project" value="UniProtKB-EC"/>
</dbReference>
<dbReference type="Gene3D" id="2.60.120.260">
    <property type="entry name" value="Galactose-binding domain-like"/>
    <property type="match status" value="2"/>
</dbReference>
<organism evidence="8">
    <name type="scientific">Paraprevotella clara</name>
    <dbReference type="NCBI Taxonomy" id="454154"/>
    <lineage>
        <taxon>Bacteria</taxon>
        <taxon>Pseudomonadati</taxon>
        <taxon>Bacteroidota</taxon>
        <taxon>Bacteroidia</taxon>
        <taxon>Bacteroidales</taxon>
        <taxon>Prevotellaceae</taxon>
        <taxon>Paraprevotella</taxon>
    </lineage>
</organism>
<dbReference type="InterPro" id="IPR035396">
    <property type="entry name" value="Bac_rhamnosid6H"/>
</dbReference>
<evidence type="ECO:0000259" key="6">
    <source>
        <dbReference type="Pfam" id="PF17389"/>
    </source>
</evidence>
<dbReference type="GO" id="GO:0005975">
    <property type="term" value="P:carbohydrate metabolic process"/>
    <property type="evidence" value="ECO:0007669"/>
    <property type="project" value="InterPro"/>
</dbReference>
<evidence type="ECO:0000259" key="5">
    <source>
        <dbReference type="Pfam" id="PF08531"/>
    </source>
</evidence>
<feature type="domain" description="Bacterial alpha-L-rhamnosidase N-terminal" evidence="5">
    <location>
        <begin position="621"/>
        <end position="792"/>
    </location>
</feature>
<dbReference type="SUPFAM" id="SSF48208">
    <property type="entry name" value="Six-hairpin glycosidases"/>
    <property type="match status" value="1"/>
</dbReference>
<evidence type="ECO:0000259" key="7">
    <source>
        <dbReference type="Pfam" id="PF17390"/>
    </source>
</evidence>
<dbReference type="PANTHER" id="PTHR33307">
    <property type="entry name" value="ALPHA-RHAMNOSIDASE (EUROFUNG)"/>
    <property type="match status" value="1"/>
</dbReference>
<dbReference type="Pfam" id="PF05592">
    <property type="entry name" value="Bac_rhamnosid"/>
    <property type="match status" value="1"/>
</dbReference>
<accession>A0A6N3DFW8</accession>
<dbReference type="Pfam" id="PF17389">
    <property type="entry name" value="Bac_rhamnosid6H"/>
    <property type="match status" value="1"/>
</dbReference>
<protein>
    <recommendedName>
        <fullName evidence="2">alpha-L-rhamnosidase</fullName>
        <ecNumber evidence="2">3.2.1.40</ecNumber>
    </recommendedName>
</protein>
<proteinExistence type="predicted"/>
<reference evidence="8" key="1">
    <citation type="submission" date="2019-11" db="EMBL/GenBank/DDBJ databases">
        <authorList>
            <person name="Feng L."/>
        </authorList>
    </citation>
    <scope>NUCLEOTIDE SEQUENCE</scope>
    <source>
        <strain evidence="8">PclaraLFYP37</strain>
    </source>
</reference>
<dbReference type="InterPro" id="IPR013737">
    <property type="entry name" value="Bac_rhamnosid_N"/>
</dbReference>
<sequence>MTSAYLPKKYTLPQFSTLLAIFSPRLCLDPVSFAPENIFRYNDIMKQDKDQRRTSPGTFFPGYAPKRPTMNWMQDRTRLLSLFRHAVLWCAIGLLGMHSTYAMEVERLRTEAVKNPVGIDVEKPMFSWMMDANNERGIRQTAYEISVFTDAAHTTEVWTSGRIESDRQIDVPYGGNQLSPSTRYYWTVTVWDNKGRESTSSEEAYFETGLLGSGWDGARWIKATDTPLSSTENVITHYSVETDFEIENLSAGIIFASNAEHSHYYMWQVNLEAGYPRFRPHIWRGPNLTDATCLAEIDLRPFIDVQLHKTYHLRIEVDGNVARTYIDDVLIDTRTNPDGGDYGYGTVGIRQDRALNNYNDTERAYFDNFTVTDLKGENPKILLHEDFSDENNPFTIGQIKDGRLFIEASYSWYSPMHTPAVYALDLDFLIERDNAGIIFSGYDTDNFHLWGINVRDKDTPFLRRHVKTNGTFSSNDADLGKFFTKAELTGSLHHLTIKVKGTTVETYIDGALVDTYTDTSGRLKNGLVGFRTYHDLTMDEMAYYDNIKVTTYDEEDGTQGTVTFSEDFEGSEMAFSDGTVVTKEGSKMLCVHSTYEETCAMQTGTEKGIPLFRKVFTAKSTVKSAKIYASALGVFDLFINGKRVGQDGTTMYDELKPGWTDYRKEINYMTYDVTPLIQEGENAVGAQVSNGWWGGTIAHGMYGSPSLGFIAKLRLEYEDGTIENIITGTDWSCSYCGPVILGDIYNGETYDARRESAWSTPGYDASQWFATTENTEFNGEITAFRGPTVKVRDFLRRTPRSITVYEGTKASGTTYGTINVVRTLEGTETLRLKAGETALFDLGQNMTGWVRFTAKGQRGTKLRFKFGEMLNDTGAADRANDGPGGSLYTYNLRTAEATLHYTLKGTEDGETFQPSTTFFGFRYCEVTTTSDVEISKLTGEFVGSDLDELATFETNHPDVNQLYSNIIWSQRDNFLSVPTDCPQRDERLGWTGDTQVFARAASYNTDTRAFYRKWLNDLRQSQREDGAYPEIAPFCNFWGFGNSGWADAGVIVPWTVYLMTGDQCVLSESYASMSLYMDWLSTQSGGGFKYNGAGTATGDWLSYETTDGRYVSVCYYAYVAQLMSKISGVLSEAQSDRFHLDSLKYNTLYDNIKEEFQRRYLNEDGLPTVSTQASYLMALKFGLLPETAIGKAREVLRKKITDNGYKLSTGFLGTSILNQTLSAEGMDDLAYGLLLQRENPSWLYSVDQGATTIWERWDSYTKDGGFNKHPWIMNSFNHYSYGVVSEWMFRYVGGIEADEAQPGFKHIILQPTPDFRSEFPTGQKRITQAKASHLSGYGRISSEWQYKEDGRISYTATVPANTTATLYLPVQDETDDITESGKPAEEAEGVNLKGIVDGKAVIELQSGTYQFGTEKGSPDRVEESTSQNLRIHPNPFCDRLHLSCGEDIRYASVTACNGQILYRQNRGGNIDTSAWASGIYVVRVDTPEHSYIEKVVKK</sequence>
<dbReference type="Gene3D" id="2.60.420.10">
    <property type="entry name" value="Maltose phosphorylase, domain 3"/>
    <property type="match status" value="1"/>
</dbReference>
<dbReference type="InterPro" id="IPR026444">
    <property type="entry name" value="Secre_tail"/>
</dbReference>
<dbReference type="Pfam" id="PF25788">
    <property type="entry name" value="Ig_Rha78A_N"/>
    <property type="match status" value="1"/>
</dbReference>
<dbReference type="InterPro" id="IPR013783">
    <property type="entry name" value="Ig-like_fold"/>
</dbReference>
<dbReference type="Gene3D" id="1.50.10.10">
    <property type="match status" value="1"/>
</dbReference>
<dbReference type="EMBL" id="CACRUT010000015">
    <property type="protein sequence ID" value="VYU27362.1"/>
    <property type="molecule type" value="Genomic_DNA"/>
</dbReference>
<dbReference type="Pfam" id="PF17390">
    <property type="entry name" value="Bac_rhamnosid_C"/>
    <property type="match status" value="1"/>
</dbReference>
<dbReference type="Pfam" id="PF08531">
    <property type="entry name" value="Bac_rhamnosid_N"/>
    <property type="match status" value="1"/>
</dbReference>
<dbReference type="InterPro" id="IPR008902">
    <property type="entry name" value="Rhamnosid_concanavalin"/>
</dbReference>
<dbReference type="InterPro" id="IPR012341">
    <property type="entry name" value="6hp_glycosidase-like_sf"/>
</dbReference>
<evidence type="ECO:0000313" key="8">
    <source>
        <dbReference type="EMBL" id="VYU27362.1"/>
    </source>
</evidence>
<feature type="domain" description="Alpha-L-rhamnosidase C-terminal" evidence="7">
    <location>
        <begin position="1294"/>
        <end position="1375"/>
    </location>
</feature>